<evidence type="ECO:0000256" key="6">
    <source>
        <dbReference type="ARBA" id="ARBA00022801"/>
    </source>
</evidence>
<dbReference type="Proteomes" id="UP000008701">
    <property type="component" value="Chromosome"/>
</dbReference>
<dbReference type="NCBIfam" id="TIGR01573">
    <property type="entry name" value="cas2"/>
    <property type="match status" value="1"/>
</dbReference>
<dbReference type="PANTHER" id="PTHR34405">
    <property type="entry name" value="CRISPR-ASSOCIATED ENDORIBONUCLEASE CAS2"/>
    <property type="match status" value="1"/>
</dbReference>
<dbReference type="EMBL" id="CP000492">
    <property type="protein sequence ID" value="ABL66072.1"/>
    <property type="molecule type" value="Genomic_DNA"/>
</dbReference>
<dbReference type="PIRSF" id="PIRSF032582">
    <property type="entry name" value="Cas2"/>
    <property type="match status" value="1"/>
</dbReference>
<evidence type="ECO:0000313" key="12">
    <source>
        <dbReference type="Proteomes" id="UP000008701"/>
    </source>
</evidence>
<keyword evidence="8 9" id="KW-0051">Antiviral defense</keyword>
<dbReference type="CDD" id="cd09725">
    <property type="entry name" value="Cas2_I_II_III"/>
    <property type="match status" value="1"/>
</dbReference>
<evidence type="ECO:0000256" key="5">
    <source>
        <dbReference type="ARBA" id="ARBA00022759"/>
    </source>
</evidence>
<name>A1BI45_CHLPD</name>
<keyword evidence="6 9" id="KW-0378">Hydrolase</keyword>
<evidence type="ECO:0000256" key="4">
    <source>
        <dbReference type="ARBA" id="ARBA00022723"/>
    </source>
</evidence>
<dbReference type="Pfam" id="PF09827">
    <property type="entry name" value="CRISPR_Cas2"/>
    <property type="match status" value="1"/>
</dbReference>
<dbReference type="PANTHER" id="PTHR34405:SF3">
    <property type="entry name" value="CRISPR-ASSOCIATED ENDORIBONUCLEASE CAS2 3"/>
    <property type="match status" value="1"/>
</dbReference>
<keyword evidence="5 9" id="KW-0255">Endonuclease</keyword>
<evidence type="ECO:0000256" key="7">
    <source>
        <dbReference type="ARBA" id="ARBA00022842"/>
    </source>
</evidence>
<dbReference type="GO" id="GO:0043571">
    <property type="term" value="P:maintenance of CRISPR repeat elements"/>
    <property type="evidence" value="ECO:0007669"/>
    <property type="project" value="UniProtKB-UniRule"/>
</dbReference>
<evidence type="ECO:0000313" key="11">
    <source>
        <dbReference type="EMBL" id="ABL66072.1"/>
    </source>
</evidence>
<dbReference type="KEGG" id="cph:Cpha266_2060"/>
<dbReference type="SUPFAM" id="SSF143430">
    <property type="entry name" value="TTP0101/SSO1404-like"/>
    <property type="match status" value="1"/>
</dbReference>
<comment type="subunit">
    <text evidence="9">Homodimer, forms a heterotetramer with a Cas1 homodimer.</text>
</comment>
<keyword evidence="4 9" id="KW-0479">Metal-binding</keyword>
<organism evidence="11 12">
    <name type="scientific">Chlorobium phaeobacteroides (strain DSM 266 / SMG 266 / 2430)</name>
    <dbReference type="NCBI Taxonomy" id="290317"/>
    <lineage>
        <taxon>Bacteria</taxon>
        <taxon>Pseudomonadati</taxon>
        <taxon>Chlorobiota</taxon>
        <taxon>Chlorobiia</taxon>
        <taxon>Chlorobiales</taxon>
        <taxon>Chlorobiaceae</taxon>
        <taxon>Chlorobium/Pelodictyon group</taxon>
        <taxon>Chlorobium</taxon>
    </lineage>
</organism>
<dbReference type="HOGENOM" id="CLU_161124_3_0_10"/>
<dbReference type="GO" id="GO:0016787">
    <property type="term" value="F:hydrolase activity"/>
    <property type="evidence" value="ECO:0007669"/>
    <property type="project" value="UniProtKB-KW"/>
</dbReference>
<proteinExistence type="inferred from homology"/>
<accession>A1BI45</accession>
<comment type="cofactor">
    <cofactor evidence="1 9">
        <name>Mg(2+)</name>
        <dbReference type="ChEBI" id="CHEBI:18420"/>
    </cofactor>
</comment>
<evidence type="ECO:0000256" key="1">
    <source>
        <dbReference type="ARBA" id="ARBA00001946"/>
    </source>
</evidence>
<dbReference type="InterPro" id="IPR019199">
    <property type="entry name" value="Virulence_VapD/CRISPR_Cas2"/>
</dbReference>
<protein>
    <recommendedName>
        <fullName evidence="9">CRISPR-associated endoribonuclease Cas2</fullName>
        <ecNumber evidence="9">3.1.-.-</ecNumber>
    </recommendedName>
</protein>
<dbReference type="AlphaFoldDB" id="A1BI45"/>
<dbReference type="GO" id="GO:0046872">
    <property type="term" value="F:metal ion binding"/>
    <property type="evidence" value="ECO:0007669"/>
    <property type="project" value="UniProtKB-UniRule"/>
</dbReference>
<dbReference type="eggNOG" id="COG1343">
    <property type="taxonomic scope" value="Bacteria"/>
</dbReference>
<evidence type="ECO:0000256" key="3">
    <source>
        <dbReference type="ARBA" id="ARBA00022722"/>
    </source>
</evidence>
<dbReference type="InterPro" id="IPR021127">
    <property type="entry name" value="CRISPR_associated_Cas2"/>
</dbReference>
<comment type="similarity">
    <text evidence="2 9 10">Belongs to the CRISPR-associated endoribonuclease Cas2 protein family.</text>
</comment>
<evidence type="ECO:0000256" key="8">
    <source>
        <dbReference type="ARBA" id="ARBA00023118"/>
    </source>
</evidence>
<evidence type="ECO:0000256" key="2">
    <source>
        <dbReference type="ARBA" id="ARBA00009959"/>
    </source>
</evidence>
<dbReference type="EC" id="3.1.-.-" evidence="9"/>
<feature type="binding site" evidence="9">
    <location>
        <position position="6"/>
    </location>
    <ligand>
        <name>Mg(2+)</name>
        <dbReference type="ChEBI" id="CHEBI:18420"/>
        <note>catalytic</note>
    </ligand>
</feature>
<gene>
    <name evidence="9" type="primary">cas2</name>
    <name evidence="11" type="ordered locus">Cpha266_2060</name>
</gene>
<evidence type="ECO:0000256" key="9">
    <source>
        <dbReference type="HAMAP-Rule" id="MF_01471"/>
    </source>
</evidence>
<keyword evidence="12" id="KW-1185">Reference proteome</keyword>
<comment type="function">
    <text evidence="9">CRISPR (clustered regularly interspaced short palindromic repeat), is an adaptive immune system that provides protection against mobile genetic elements (viruses, transposable elements and conjugative plasmids). CRISPR clusters contain sequences complementary to antecedent mobile elements and target invading nucleic acids. CRISPR clusters are transcribed and processed into CRISPR RNA (crRNA). Functions as a ssRNA-specific endoribonuclease. Involved in the integration of spacer DNA into the CRISPR cassette.</text>
</comment>
<keyword evidence="7 9" id="KW-0460">Magnesium</keyword>
<dbReference type="GO" id="GO:0051607">
    <property type="term" value="P:defense response to virus"/>
    <property type="evidence" value="ECO:0007669"/>
    <property type="project" value="UniProtKB-UniRule"/>
</dbReference>
<reference evidence="11 12" key="1">
    <citation type="submission" date="2006-12" db="EMBL/GenBank/DDBJ databases">
        <title>Complete sequence of Chlorobium phaeobacteroides DSM 266.</title>
        <authorList>
            <consortium name="US DOE Joint Genome Institute"/>
            <person name="Copeland A."/>
            <person name="Lucas S."/>
            <person name="Lapidus A."/>
            <person name="Barry K."/>
            <person name="Detter J.C."/>
            <person name="Glavina del Rio T."/>
            <person name="Hammon N."/>
            <person name="Israni S."/>
            <person name="Pitluck S."/>
            <person name="Goltsman E."/>
            <person name="Schmutz J."/>
            <person name="Larimer F."/>
            <person name="Land M."/>
            <person name="Hauser L."/>
            <person name="Mikhailova N."/>
            <person name="Li T."/>
            <person name="Overmann J."/>
            <person name="Bryant D.A."/>
            <person name="Richardson P."/>
        </authorList>
    </citation>
    <scope>NUCLEOTIDE SEQUENCE [LARGE SCALE GENOMIC DNA]</scope>
    <source>
        <strain evidence="11 12">DSM 266</strain>
    </source>
</reference>
<dbReference type="GO" id="GO:0004521">
    <property type="term" value="F:RNA endonuclease activity"/>
    <property type="evidence" value="ECO:0007669"/>
    <property type="project" value="UniProtKB-UniRule"/>
</dbReference>
<dbReference type="STRING" id="290317.Cpha266_2060"/>
<sequence>MLVSYDICDIKRLPRVAKLMEGYGVRVQYSVFECSLTQRQLMELQRRLKRLIKPEVDSVRFYPLCESCRDEIVILGQGTVSRDEPYYIA</sequence>
<dbReference type="HAMAP" id="MF_01471">
    <property type="entry name" value="Cas2"/>
    <property type="match status" value="1"/>
</dbReference>
<evidence type="ECO:0000256" key="10">
    <source>
        <dbReference type="PIRNR" id="PIRNR032582"/>
    </source>
</evidence>
<dbReference type="Gene3D" id="3.30.70.240">
    <property type="match status" value="1"/>
</dbReference>
<keyword evidence="3 9" id="KW-0540">Nuclease</keyword>